<dbReference type="Pfam" id="PF04564">
    <property type="entry name" value="U-box"/>
    <property type="match status" value="1"/>
</dbReference>
<feature type="region of interest" description="Disordered" evidence="1">
    <location>
        <begin position="357"/>
        <end position="376"/>
    </location>
</feature>
<reference evidence="3 4" key="1">
    <citation type="submission" date="2023-10" db="EMBL/GenBank/DDBJ databases">
        <authorList>
            <person name="Maclean D."/>
            <person name="Macfadyen A."/>
        </authorList>
    </citation>
    <scope>NUCLEOTIDE SEQUENCE [LARGE SCALE GENOMIC DNA]</scope>
</reference>
<proteinExistence type="predicted"/>
<dbReference type="Gene3D" id="3.30.40.10">
    <property type="entry name" value="Zinc/RING finger domain, C3HC4 (zinc finger)"/>
    <property type="match status" value="1"/>
</dbReference>
<accession>A0AAV1I5M0</accession>
<dbReference type="PANTHER" id="PTHR46573">
    <property type="entry name" value="WD REPEAT, SAM AND U-BOX DOMAIN-CONTAINING PROTEIN 1"/>
    <property type="match status" value="1"/>
</dbReference>
<evidence type="ECO:0000313" key="3">
    <source>
        <dbReference type="EMBL" id="CAK0782356.1"/>
    </source>
</evidence>
<sequence>MALSRCPCCAYSVTKALVEEYFVEYDALTSRFKATERHFEKVFGQIEAMRGDLARKAQTAFSSEMTQKEAAKLLDLAQEFKESVHDYEDSMGDIACPCCRGVPGLKQAAADMIEASDILRDSFHEGLSAPVVGHDVLSYRKDDYVRKANLACDLRRESIEKVQRHTEAMRDRLSGFQRLQERINEMLESVSMHNALMLLGEEVPASAKAAKKSRKDAAAAATGKKSGSKGKKAAAQPKQAERSQSVTHKLMASAAIDERESEEEEAEVESEVAHSNPFAALNAAEEGLSAAAASARASDSGSEASTYATAADLEGHLDGRGRSSAANCCLESASGMHGTMDLAAQRQAILASLRGSSTGDSEVLDRSTGMPLGQRQNTGHAINGYTDDRHAAQEQLLSARQLREKLGGTAVATQLVQHLCCPITMELIRDAVVAMDGHTYEKSAITDWFEERPAGFSYMTKKRLPSKILLPNKEYRSLVAQLTG</sequence>
<protein>
    <recommendedName>
        <fullName evidence="2">U-box domain-containing protein</fullName>
    </recommendedName>
</protein>
<dbReference type="Proteomes" id="UP001314263">
    <property type="component" value="Unassembled WGS sequence"/>
</dbReference>
<feature type="domain" description="U-box" evidence="2">
    <location>
        <begin position="414"/>
        <end position="484"/>
    </location>
</feature>
<comment type="caution">
    <text evidence="3">The sequence shown here is derived from an EMBL/GenBank/DDBJ whole genome shotgun (WGS) entry which is preliminary data.</text>
</comment>
<feature type="compositionally biased region" description="Acidic residues" evidence="1">
    <location>
        <begin position="259"/>
        <end position="270"/>
    </location>
</feature>
<dbReference type="AlphaFoldDB" id="A0AAV1I5M0"/>
<dbReference type="SUPFAM" id="SSF57850">
    <property type="entry name" value="RING/U-box"/>
    <property type="match status" value="1"/>
</dbReference>
<dbReference type="EMBL" id="CAUYUE010000007">
    <property type="protein sequence ID" value="CAK0782356.1"/>
    <property type="molecule type" value="Genomic_DNA"/>
</dbReference>
<dbReference type="InterPro" id="IPR003613">
    <property type="entry name" value="Ubox_domain"/>
</dbReference>
<organism evidence="3 4">
    <name type="scientific">Coccomyxa viridis</name>
    <dbReference type="NCBI Taxonomy" id="1274662"/>
    <lineage>
        <taxon>Eukaryota</taxon>
        <taxon>Viridiplantae</taxon>
        <taxon>Chlorophyta</taxon>
        <taxon>core chlorophytes</taxon>
        <taxon>Trebouxiophyceae</taxon>
        <taxon>Trebouxiophyceae incertae sedis</taxon>
        <taxon>Coccomyxaceae</taxon>
        <taxon>Coccomyxa</taxon>
    </lineage>
</organism>
<dbReference type="InterPro" id="IPR052085">
    <property type="entry name" value="WD-SAM-U-box"/>
</dbReference>
<gene>
    <name evidence="3" type="ORF">CVIRNUC_005647</name>
</gene>
<dbReference type="PROSITE" id="PS51698">
    <property type="entry name" value="U_BOX"/>
    <property type="match status" value="1"/>
</dbReference>
<name>A0AAV1I5M0_9CHLO</name>
<dbReference type="InterPro" id="IPR013083">
    <property type="entry name" value="Znf_RING/FYVE/PHD"/>
</dbReference>
<dbReference type="GO" id="GO:0004842">
    <property type="term" value="F:ubiquitin-protein transferase activity"/>
    <property type="evidence" value="ECO:0007669"/>
    <property type="project" value="InterPro"/>
</dbReference>
<evidence type="ECO:0000259" key="2">
    <source>
        <dbReference type="PROSITE" id="PS51698"/>
    </source>
</evidence>
<feature type="region of interest" description="Disordered" evidence="1">
    <location>
        <begin position="209"/>
        <end position="273"/>
    </location>
</feature>
<dbReference type="SMART" id="SM00504">
    <property type="entry name" value="Ubox"/>
    <property type="match status" value="1"/>
</dbReference>
<evidence type="ECO:0000256" key="1">
    <source>
        <dbReference type="SAM" id="MobiDB-lite"/>
    </source>
</evidence>
<evidence type="ECO:0000313" key="4">
    <source>
        <dbReference type="Proteomes" id="UP001314263"/>
    </source>
</evidence>
<dbReference type="PANTHER" id="PTHR46573:SF1">
    <property type="entry name" value="WD REPEAT, SAM AND U-BOX DOMAIN-CONTAINING PROTEIN 1"/>
    <property type="match status" value="1"/>
</dbReference>
<dbReference type="GO" id="GO:0016567">
    <property type="term" value="P:protein ubiquitination"/>
    <property type="evidence" value="ECO:0007669"/>
    <property type="project" value="InterPro"/>
</dbReference>
<dbReference type="CDD" id="cd16655">
    <property type="entry name" value="RING-Ubox_WDSUB1-like"/>
    <property type="match status" value="1"/>
</dbReference>
<keyword evidence="4" id="KW-1185">Reference proteome</keyword>